<dbReference type="Pfam" id="PF18962">
    <property type="entry name" value="Por_Secre_tail"/>
    <property type="match status" value="1"/>
</dbReference>
<name>A0ABS6XB80_9BACT</name>
<protein>
    <submittedName>
        <fullName evidence="2">T9SS type A sorting domain-containing protein</fullName>
    </submittedName>
</protein>
<sequence>MKQFYLVSAAGARQLIKNRCLQLLLIFLFSSGSHSYAQEIEWDKTYGGSGSDTFSSFQQTTDGGFIVLGSSTSGISGEKTGALKGDADLWILKLDAAGNKHWDRSIGGNLSVRATTVKQTPDGGYIIGGTTGSGIGGDKTQPSRGEDDYWIVKLDAVGNIKWDRTFGGSGSEWMISLDITQDGGYILGGSSHSNISGDKSENSKGSDDYWVVKVDANGNKVWDRTLGGSSLEFMRAIIATRDGGFVMGGYSNSGFEGDKTEGSRGGSDYWIVKLDANGTKLWDKSYGGSGTDLLFALCETSDGQIIVGGDSYSGINGDKSQAGFGWADYWILKLDANGNKVWDKTVGGTGTEGLACVKQTSDGGYLLSGLSDSGIGGDKTEASQGGFDYWVVKLDNQGNRQWDKTLGGRSSEYSKESLQTTDDGYLLAGYSNSGLGGDKTGYSRGDYDFWIVKLKPEKAPSPVACNVIDFESSSTGFISSVNTGAGKVNIFNKIRRADGSYAAENHASIFDTANPTGDDLDLWTPDWGHVLIINQDLKPEPNDNPWGGEMTLDFSEIGPVTMTSMKALDFDVYEGNSWVYLYDKAGNELYKVPIQNLGNMSQQEINLGNTKGVMTLKVVLDGINEHQMLAGSGAIDDIRFCVEVKEGPQVCAGTDKYLTCAVTEVTLDGASATSGATFNWSGPDGFASTEATPSVNVAGTYTLTVTDPATGLTASDDVIVRLDYEAPFARIQNFGDGVLTCNNDAVSLTGFTNIDNAIYKWTGPNGFTSNKSTVSVSLPGTYTLTIINPENGCETTTSIKVTEVYPNLSINAGPDKVLTCKEPTVTLTPISSDIERVIWSTSDGHIVSQTLSSALVDKPGTYIVSGRDPYLGCTITDTVLVTLANEAPFVRISPSYAFDDYISCDNPTVYLLGYTTTANAIYKWTGPNGFTSDKDVVGASVPGEYTLTVTDPATGCQASISRTVNAYFTDISINAGPDKVLTCKEPTVTLTPTSIEVDDYFWYSSDGGNILSRSVSSVVVDKPGTYIVSGKKRYTSCTVTDTVVVTLDMEAPNVTAQGGTLSSETGTVQLTGSSTTDGVTYSWSGPAGYTSREQNPVVSVAGEYNLTVTDLENGCAASMTVEVQPQAVTQTSAISQAKVFPNPIESKGAVEFKLHTTGNYVVELFDLKGNLIRKLKTGHATAGELVNVELDGNGLKGGLYIARIVSANDTKTIKVILKK</sequence>
<comment type="caution">
    <text evidence="2">The sequence shown here is derived from an EMBL/GenBank/DDBJ whole genome shotgun (WGS) entry which is preliminary data.</text>
</comment>
<dbReference type="InterPro" id="IPR026444">
    <property type="entry name" value="Secre_tail"/>
</dbReference>
<evidence type="ECO:0000313" key="3">
    <source>
        <dbReference type="Proteomes" id="UP000774935"/>
    </source>
</evidence>
<dbReference type="NCBIfam" id="TIGR04183">
    <property type="entry name" value="Por_Secre_tail"/>
    <property type="match status" value="1"/>
</dbReference>
<dbReference type="EMBL" id="JAHWXQ010000002">
    <property type="protein sequence ID" value="MBW3365224.1"/>
    <property type="molecule type" value="Genomic_DNA"/>
</dbReference>
<feature type="domain" description="Secretion system C-terminal sorting" evidence="1">
    <location>
        <begin position="1139"/>
        <end position="1216"/>
    </location>
</feature>
<dbReference type="Gene3D" id="2.60.40.10">
    <property type="entry name" value="Immunoglobulins"/>
    <property type="match status" value="4"/>
</dbReference>
<dbReference type="PANTHER" id="PTHR42754:SF1">
    <property type="entry name" value="LIPOPROTEIN"/>
    <property type="match status" value="1"/>
</dbReference>
<organism evidence="2 3">
    <name type="scientific">Pontibacter populi</name>
    <dbReference type="NCBI Taxonomy" id="890055"/>
    <lineage>
        <taxon>Bacteria</taxon>
        <taxon>Pseudomonadati</taxon>
        <taxon>Bacteroidota</taxon>
        <taxon>Cytophagia</taxon>
        <taxon>Cytophagales</taxon>
        <taxon>Hymenobacteraceae</taxon>
        <taxon>Pontibacter</taxon>
    </lineage>
</organism>
<dbReference type="PANTHER" id="PTHR42754">
    <property type="entry name" value="ENDOGLUCANASE"/>
    <property type="match status" value="1"/>
</dbReference>
<keyword evidence="3" id="KW-1185">Reference proteome</keyword>
<dbReference type="InterPro" id="IPR013783">
    <property type="entry name" value="Ig-like_fold"/>
</dbReference>
<dbReference type="Proteomes" id="UP000774935">
    <property type="component" value="Unassembled WGS sequence"/>
</dbReference>
<gene>
    <name evidence="2" type="ORF">KYK27_09220</name>
</gene>
<accession>A0ABS6XB80</accession>
<evidence type="ECO:0000259" key="1">
    <source>
        <dbReference type="Pfam" id="PF18962"/>
    </source>
</evidence>
<reference evidence="2 3" key="1">
    <citation type="submission" date="2021-07" db="EMBL/GenBank/DDBJ databases">
        <authorList>
            <person name="Kim M.K."/>
        </authorList>
    </citation>
    <scope>NUCLEOTIDE SEQUENCE [LARGE SCALE GENOMIC DNA]</scope>
    <source>
        <strain evidence="2 3">HLY7-15</strain>
    </source>
</reference>
<dbReference type="RefSeq" id="WP_199109732.1">
    <property type="nucleotide sequence ID" value="NZ_JAHWXQ010000002.1"/>
</dbReference>
<evidence type="ECO:0000313" key="2">
    <source>
        <dbReference type="EMBL" id="MBW3365224.1"/>
    </source>
</evidence>
<proteinExistence type="predicted"/>